<feature type="region of interest" description="Disordered" evidence="1">
    <location>
        <begin position="612"/>
        <end position="697"/>
    </location>
</feature>
<feature type="compositionally biased region" description="Low complexity" evidence="1">
    <location>
        <begin position="621"/>
        <end position="657"/>
    </location>
</feature>
<feature type="compositionally biased region" description="Polar residues" evidence="1">
    <location>
        <begin position="536"/>
        <end position="552"/>
    </location>
</feature>
<feature type="compositionally biased region" description="Low complexity" evidence="1">
    <location>
        <begin position="54"/>
        <end position="72"/>
    </location>
</feature>
<dbReference type="RefSeq" id="XP_014570437.1">
    <property type="nucleotide sequence ID" value="XM_014714951.1"/>
</dbReference>
<feature type="region of interest" description="Disordered" evidence="1">
    <location>
        <begin position="385"/>
        <end position="438"/>
    </location>
</feature>
<feature type="compositionally biased region" description="Low complexity" evidence="1">
    <location>
        <begin position="676"/>
        <end position="685"/>
    </location>
</feature>
<feature type="compositionally biased region" description="Polar residues" evidence="1">
    <location>
        <begin position="233"/>
        <end position="250"/>
    </location>
</feature>
<protein>
    <submittedName>
        <fullName evidence="2">Uncharacterized protein</fullName>
    </submittedName>
</protein>
<evidence type="ECO:0000313" key="3">
    <source>
        <dbReference type="Proteomes" id="UP000009131"/>
    </source>
</evidence>
<dbReference type="Proteomes" id="UP000009131">
    <property type="component" value="Unassembled WGS sequence"/>
</dbReference>
<dbReference type="STRING" id="764103.G7E027"/>
<dbReference type="InParanoid" id="G7E027"/>
<keyword evidence="3" id="KW-1185">Reference proteome</keyword>
<feature type="compositionally biased region" description="Polar residues" evidence="1">
    <location>
        <begin position="40"/>
        <end position="49"/>
    </location>
</feature>
<sequence>MDAPLPHFTIDYSLSSYSRPPIKSASTSSFGSLTQSLSSNNIDQPTDSRLASHATLTPPALTRSTSSSSDSSAASYASLSDSVISARPSIALRKSSSSLRSSETCEDQTVEEIVAIKPARPILTLTMPVASGLPGPTIPVQIFDSPELLADDLSRPRRSAKGQRRISKWSPDSLPSPGSASSGLLSPEIRRSVRPPSPKTSTSPKSYASSPTSSDSTHSLDAEFLSDARAAANPTTEETSGRPLSTLSSGSFVSAQSDVSHSGLSSSVPHELEHAFDSPATVRAPTSFRRSESAPQVSLKQIEARPAPLQLQSTPFVVTEESPIEPPSPTVTVRQPKSILKAKSLGNLRAKPAKALPKIPLHQPSHVEITPRTSKWTLRSKPSTAFSLSSARSTSPKHDSESIASLALQTSSPLPEPRTAPLPTHIRRTPSPPHSQSIADALPSPVVQDQAVESLARVHDPYATERPLDRANRMSVMPDMTALGTDERPAPGSFPSFYAALPGPSTSPPVSPSSSERRPFALPSLGSRRSIAAKQSLPNLSSFTDRTSQMSSGRAKPLPDKFALPNVLDLTDPWGASFNNVSAFDAAIVYAPDPMAMHYRASALYSNSNPAAATRSSVHHGSPSSLPASLSSQGSRPFRASGLTQSSASLSTASDGGQRSRPGVIRRDSSPLANSATLPPGARRTAPPPPRPITLFIDGEDEDASASVKSSTMKQKFRRTLLSRKPPRDLQAAQEQSVSVDSDLSTTIAATSFSPSISSTAIASTNSIDAASTRSTPKTLGKLAPRRFRLFSQRQPKEVPVSTSQSAAVQS</sequence>
<feature type="compositionally biased region" description="Low complexity" evidence="1">
    <location>
        <begin position="170"/>
        <end position="187"/>
    </location>
</feature>
<dbReference type="AlphaFoldDB" id="G7E027"/>
<reference evidence="2 3" key="1">
    <citation type="journal article" date="2011" name="J. Gen. Appl. Microbiol.">
        <title>Draft genome sequencing of the enigmatic basidiomycete Mixia osmundae.</title>
        <authorList>
            <person name="Nishida H."/>
            <person name="Nagatsuka Y."/>
            <person name="Sugiyama J."/>
        </authorList>
    </citation>
    <scope>NUCLEOTIDE SEQUENCE [LARGE SCALE GENOMIC DNA]</scope>
    <source>
        <strain evidence="3">CBS 9802 / IAM 14324 / JCM 22182 / KY 12970</strain>
    </source>
</reference>
<feature type="compositionally biased region" description="Polar residues" evidence="1">
    <location>
        <begin position="801"/>
        <end position="811"/>
    </location>
</feature>
<evidence type="ECO:0000256" key="1">
    <source>
        <dbReference type="SAM" id="MobiDB-lite"/>
    </source>
</evidence>
<feature type="region of interest" description="Disordered" evidence="1">
    <location>
        <begin position="501"/>
        <end position="557"/>
    </location>
</feature>
<dbReference type="EMBL" id="BABT02000076">
    <property type="protein sequence ID" value="GAA96187.1"/>
    <property type="molecule type" value="Genomic_DNA"/>
</dbReference>
<feature type="region of interest" description="Disordered" evidence="1">
    <location>
        <begin position="231"/>
        <end position="250"/>
    </location>
</feature>
<reference evidence="2 3" key="2">
    <citation type="journal article" date="2012" name="Open Biol.">
        <title>Characteristics of nucleosomes and linker DNA regions on the genome of the basidiomycete Mixia osmundae revealed by mono- and dinucleosome mapping.</title>
        <authorList>
            <person name="Nishida H."/>
            <person name="Kondo S."/>
            <person name="Matsumoto T."/>
            <person name="Suzuki Y."/>
            <person name="Yoshikawa H."/>
            <person name="Taylor T.D."/>
            <person name="Sugiyama J."/>
        </authorList>
    </citation>
    <scope>NUCLEOTIDE SEQUENCE [LARGE SCALE GENOMIC DNA]</scope>
    <source>
        <strain evidence="3">CBS 9802 / IAM 14324 / JCM 22182 / KY 12970</strain>
    </source>
</reference>
<feature type="compositionally biased region" description="Basic residues" evidence="1">
    <location>
        <begin position="156"/>
        <end position="167"/>
    </location>
</feature>
<feature type="compositionally biased region" description="Low complexity" evidence="1">
    <location>
        <begin position="199"/>
        <end position="219"/>
    </location>
</feature>
<name>G7E027_MIXOS</name>
<organism evidence="2 3">
    <name type="scientific">Mixia osmundae (strain CBS 9802 / IAM 14324 / JCM 22182 / KY 12970)</name>
    <dbReference type="NCBI Taxonomy" id="764103"/>
    <lineage>
        <taxon>Eukaryota</taxon>
        <taxon>Fungi</taxon>
        <taxon>Dikarya</taxon>
        <taxon>Basidiomycota</taxon>
        <taxon>Pucciniomycotina</taxon>
        <taxon>Mixiomycetes</taxon>
        <taxon>Mixiales</taxon>
        <taxon>Mixiaceae</taxon>
        <taxon>Mixia</taxon>
    </lineage>
</organism>
<proteinExistence type="predicted"/>
<feature type="region of interest" description="Disordered" evidence="1">
    <location>
        <begin position="767"/>
        <end position="811"/>
    </location>
</feature>
<feature type="compositionally biased region" description="Low complexity" evidence="1">
    <location>
        <begin position="24"/>
        <end position="39"/>
    </location>
</feature>
<feature type="region of interest" description="Disordered" evidence="1">
    <location>
        <begin position="12"/>
        <end position="72"/>
    </location>
</feature>
<gene>
    <name evidence="2" type="primary">Mo02851</name>
    <name evidence="2" type="ORF">E5Q_02851</name>
</gene>
<comment type="caution">
    <text evidence="2">The sequence shown here is derived from an EMBL/GenBank/DDBJ whole genome shotgun (WGS) entry which is preliminary data.</text>
</comment>
<feature type="region of interest" description="Disordered" evidence="1">
    <location>
        <begin position="153"/>
        <end position="219"/>
    </location>
</feature>
<feature type="region of interest" description="Disordered" evidence="1">
    <location>
        <begin position="277"/>
        <end position="299"/>
    </location>
</feature>
<accession>G7E027</accession>
<evidence type="ECO:0000313" key="2">
    <source>
        <dbReference type="EMBL" id="GAA96187.1"/>
    </source>
</evidence>
<feature type="compositionally biased region" description="Polar residues" evidence="1">
    <location>
        <begin position="385"/>
        <end position="394"/>
    </location>
</feature>
<dbReference type="HOGENOM" id="CLU_347827_0_0_1"/>